<dbReference type="PANTHER" id="PTHR13495">
    <property type="entry name" value="NEFA-INTERACTING NUCLEAR PROTEIN NIP30"/>
    <property type="match status" value="1"/>
</dbReference>
<feature type="compositionally biased region" description="Basic and acidic residues" evidence="3">
    <location>
        <begin position="144"/>
        <end position="154"/>
    </location>
</feature>
<evidence type="ECO:0000259" key="4">
    <source>
        <dbReference type="Pfam" id="PF10187"/>
    </source>
</evidence>
<feature type="domain" description="FAM192A/Fyv6 N-terminal" evidence="4">
    <location>
        <begin position="55"/>
        <end position="96"/>
    </location>
</feature>
<dbReference type="Pfam" id="PF10187">
    <property type="entry name" value="FAM192A_Fyv6_N"/>
    <property type="match status" value="1"/>
</dbReference>
<evidence type="ECO:0000313" key="5">
    <source>
        <dbReference type="EMBL" id="CAF0740524.1"/>
    </source>
</evidence>
<feature type="compositionally biased region" description="Polar residues" evidence="3">
    <location>
        <begin position="120"/>
        <end position="136"/>
    </location>
</feature>
<reference evidence="5" key="1">
    <citation type="submission" date="2021-02" db="EMBL/GenBank/DDBJ databases">
        <authorList>
            <person name="Nowell W R."/>
        </authorList>
    </citation>
    <scope>NUCLEOTIDE SEQUENCE</scope>
</reference>
<protein>
    <recommendedName>
        <fullName evidence="4">FAM192A/Fyv6 N-terminal domain-containing protein</fullName>
    </recommendedName>
</protein>
<dbReference type="GO" id="GO:0005634">
    <property type="term" value="C:nucleus"/>
    <property type="evidence" value="ECO:0007669"/>
    <property type="project" value="UniProtKB-SubCell"/>
</dbReference>
<comment type="caution">
    <text evidence="5">The sequence shown here is derived from an EMBL/GenBank/DDBJ whole genome shotgun (WGS) entry which is preliminary data.</text>
</comment>
<dbReference type="OrthoDB" id="75807at2759"/>
<accession>A0A813NXX8</accession>
<comment type="subcellular location">
    <subcellularLocation>
        <location evidence="1">Nucleus</location>
    </subcellularLocation>
</comment>
<keyword evidence="2" id="KW-0539">Nucleus</keyword>
<feature type="region of interest" description="Disordered" evidence="3">
    <location>
        <begin position="104"/>
        <end position="211"/>
    </location>
</feature>
<sequence length="237" mass="26428">MSNTPSTSSGIKQFLTEDQIEIERQRRQADWERVRSATDPKHQLRFSIHDLYMWAAKNSIRGLDEDETSFLARIDKAKIEKQRQLKQMEQEEIEELKRAQKEMEEAALNNRPTTATTTTSSKPHVTQPVVNKQKQLLSGIVKRKTNETLKRPLEEATEEDTSAPPARLPRLLVPGGRLPGIGPAEGFSDSSDSNESSDDDGLSRHSNSIGLQTSIAQRKKLAKQLQDLAAASAGNGD</sequence>
<dbReference type="Proteomes" id="UP000663852">
    <property type="component" value="Unassembled WGS sequence"/>
</dbReference>
<dbReference type="PANTHER" id="PTHR13495:SF0">
    <property type="entry name" value="PSME3-INTERACTING PROTEIN"/>
    <property type="match status" value="1"/>
</dbReference>
<dbReference type="AlphaFoldDB" id="A0A813NXX8"/>
<proteinExistence type="predicted"/>
<dbReference type="InterPro" id="IPR039845">
    <property type="entry name" value="FAM192A"/>
</dbReference>
<gene>
    <name evidence="5" type="ORF">EDS130_LOCUS1700</name>
</gene>
<organism evidence="5 6">
    <name type="scientific">Adineta ricciae</name>
    <name type="common">Rotifer</name>
    <dbReference type="NCBI Taxonomy" id="249248"/>
    <lineage>
        <taxon>Eukaryota</taxon>
        <taxon>Metazoa</taxon>
        <taxon>Spiralia</taxon>
        <taxon>Gnathifera</taxon>
        <taxon>Rotifera</taxon>
        <taxon>Eurotatoria</taxon>
        <taxon>Bdelloidea</taxon>
        <taxon>Adinetida</taxon>
        <taxon>Adinetidae</taxon>
        <taxon>Adineta</taxon>
    </lineage>
</organism>
<dbReference type="EMBL" id="CAJNOJ010000004">
    <property type="protein sequence ID" value="CAF0740524.1"/>
    <property type="molecule type" value="Genomic_DNA"/>
</dbReference>
<evidence type="ECO:0000256" key="1">
    <source>
        <dbReference type="ARBA" id="ARBA00004123"/>
    </source>
</evidence>
<evidence type="ECO:0000313" key="6">
    <source>
        <dbReference type="Proteomes" id="UP000663852"/>
    </source>
</evidence>
<name>A0A813NXX8_ADIRI</name>
<dbReference type="InterPro" id="IPR019331">
    <property type="entry name" value="FAM192A/Fyv6_N"/>
</dbReference>
<evidence type="ECO:0000256" key="3">
    <source>
        <dbReference type="SAM" id="MobiDB-lite"/>
    </source>
</evidence>
<evidence type="ECO:0000256" key="2">
    <source>
        <dbReference type="ARBA" id="ARBA00023242"/>
    </source>
</evidence>
<feature type="compositionally biased region" description="Low complexity" evidence="3">
    <location>
        <begin position="164"/>
        <end position="194"/>
    </location>
</feature>